<gene>
    <name evidence="1" type="ORF">PTTT1_LOCUS31016</name>
</gene>
<reference evidence="1" key="1">
    <citation type="submission" date="2022-02" db="EMBL/GenBank/DDBJ databases">
        <authorList>
            <person name="Giguere J D."/>
        </authorList>
    </citation>
    <scope>NUCLEOTIDE SEQUENCE</scope>
    <source>
        <strain evidence="1">CCAP 1055/1</strain>
    </source>
</reference>
<name>A0A8J9X5D7_PHATR</name>
<dbReference type="Proteomes" id="UP000836788">
    <property type="component" value="Chromosome 21"/>
</dbReference>
<evidence type="ECO:0000313" key="1">
    <source>
        <dbReference type="EMBL" id="CAG9286039.1"/>
    </source>
</evidence>
<sequence length="255" mass="28415">MAPSRYAAVSSKAAYLMNQRCYHEAIELLGAALTTIQNEVLPAGDLKEKHNTVAEIFEVEAPDSLPSFSSTHRILYPARDVPSYYLSVDTRGSVEGNLFNIFDRAFVLATMSSTFANTLDLLQVSSAVLLFNMGLAYHQAGLHEGNCGMLRNALRIYETVLGVMGHMAVNFSVDCKGRAELNLLLTALLNNTTFLYYHFMERENTIKFRHILTRILLSSVDRDEMACADPEFYRYLTTVIFACDPHKALNVAPAA</sequence>
<protein>
    <submittedName>
        <fullName evidence="1">Uncharacterized protein</fullName>
    </submittedName>
</protein>
<dbReference type="EMBL" id="OU594962">
    <property type="protein sequence ID" value="CAG9286039.1"/>
    <property type="molecule type" value="Genomic_DNA"/>
</dbReference>
<proteinExistence type="predicted"/>
<dbReference type="AlphaFoldDB" id="A0A8J9X5D7"/>
<accession>A0A8J9X5D7</accession>
<organism evidence="1">
    <name type="scientific">Phaeodactylum tricornutum</name>
    <name type="common">Diatom</name>
    <dbReference type="NCBI Taxonomy" id="2850"/>
    <lineage>
        <taxon>Eukaryota</taxon>
        <taxon>Sar</taxon>
        <taxon>Stramenopiles</taxon>
        <taxon>Ochrophyta</taxon>
        <taxon>Bacillariophyta</taxon>
        <taxon>Bacillariophyceae</taxon>
        <taxon>Bacillariophycidae</taxon>
        <taxon>Naviculales</taxon>
        <taxon>Phaeodactylaceae</taxon>
        <taxon>Phaeodactylum</taxon>
    </lineage>
</organism>